<dbReference type="AlphaFoldDB" id="W9CFX4"/>
<sequence>MSGKQLTTGIESTPSKATPKVTPPGMENSASDHEDTTSHENLPSIPKLRDDIEMSDAHLNATITYLCRMVYPNDGDKLHTPSSILDQFLNVFSEICADENGILPFQLANLEMLEIRLREGLEAIREKKGELWVGLNGSGYPQEYFDDVVDYCHGGIESDESDDDYCCHCDADSAALLVDRGVSWCHRCVGMEHGDPVEDDDSCYRYAVYNEDPDDDDEHYCQCVPESENDLHSHCASEHKAAEDNEDTINASRSSTLSLT</sequence>
<evidence type="ECO:0000313" key="2">
    <source>
        <dbReference type="EMBL" id="ESZ93669.1"/>
    </source>
</evidence>
<feature type="compositionally biased region" description="Polar residues" evidence="1">
    <location>
        <begin position="1"/>
        <end position="16"/>
    </location>
</feature>
<dbReference type="OrthoDB" id="3546310at2759"/>
<proteinExistence type="predicted"/>
<evidence type="ECO:0000313" key="3">
    <source>
        <dbReference type="Proteomes" id="UP000019487"/>
    </source>
</evidence>
<feature type="region of interest" description="Disordered" evidence="1">
    <location>
        <begin position="236"/>
        <end position="260"/>
    </location>
</feature>
<keyword evidence="3" id="KW-1185">Reference proteome</keyword>
<dbReference type="HOGENOM" id="CLU_1070221_0_0_1"/>
<feature type="region of interest" description="Disordered" evidence="1">
    <location>
        <begin position="1"/>
        <end position="46"/>
    </location>
</feature>
<gene>
    <name evidence="2" type="ORF">SBOR_5974</name>
</gene>
<protein>
    <submittedName>
        <fullName evidence="2">Uncharacterized protein</fullName>
    </submittedName>
</protein>
<feature type="compositionally biased region" description="Polar residues" evidence="1">
    <location>
        <begin position="248"/>
        <end position="260"/>
    </location>
</feature>
<dbReference type="Proteomes" id="UP000019487">
    <property type="component" value="Unassembled WGS sequence"/>
</dbReference>
<reference evidence="2 3" key="1">
    <citation type="journal article" date="2014" name="Genome Announc.">
        <title>Draft genome sequence of Sclerotinia borealis, a psychrophilic plant pathogenic fungus.</title>
        <authorList>
            <person name="Mardanov A.V."/>
            <person name="Beletsky A.V."/>
            <person name="Kadnikov V.V."/>
            <person name="Ignatov A.N."/>
            <person name="Ravin N.V."/>
        </authorList>
    </citation>
    <scope>NUCLEOTIDE SEQUENCE [LARGE SCALE GENOMIC DNA]</scope>
    <source>
        <strain evidence="3">F-4157</strain>
    </source>
</reference>
<comment type="caution">
    <text evidence="2">The sequence shown here is derived from an EMBL/GenBank/DDBJ whole genome shotgun (WGS) entry which is preliminary data.</text>
</comment>
<dbReference type="EMBL" id="AYSA01000299">
    <property type="protein sequence ID" value="ESZ93669.1"/>
    <property type="molecule type" value="Genomic_DNA"/>
</dbReference>
<accession>W9CFX4</accession>
<organism evidence="2 3">
    <name type="scientific">Sclerotinia borealis (strain F-4128)</name>
    <dbReference type="NCBI Taxonomy" id="1432307"/>
    <lineage>
        <taxon>Eukaryota</taxon>
        <taxon>Fungi</taxon>
        <taxon>Dikarya</taxon>
        <taxon>Ascomycota</taxon>
        <taxon>Pezizomycotina</taxon>
        <taxon>Leotiomycetes</taxon>
        <taxon>Helotiales</taxon>
        <taxon>Sclerotiniaceae</taxon>
        <taxon>Sclerotinia</taxon>
    </lineage>
</organism>
<evidence type="ECO:0000256" key="1">
    <source>
        <dbReference type="SAM" id="MobiDB-lite"/>
    </source>
</evidence>
<name>W9CFX4_SCLBF</name>